<dbReference type="InterPro" id="IPR020578">
    <property type="entry name" value="Aminotrans_V_PyrdxlP_BS"/>
</dbReference>
<dbReference type="Pfam" id="PF00266">
    <property type="entry name" value="Aminotran_5"/>
    <property type="match status" value="1"/>
</dbReference>
<comment type="catalytic activity">
    <reaction evidence="9 11">
        <text>4-(phosphooxy)-L-threonine + 2-oxoglutarate = (R)-3-hydroxy-2-oxo-4-phosphooxybutanoate + L-glutamate</text>
        <dbReference type="Rhea" id="RHEA:16573"/>
        <dbReference type="ChEBI" id="CHEBI:16810"/>
        <dbReference type="ChEBI" id="CHEBI:29985"/>
        <dbReference type="ChEBI" id="CHEBI:58452"/>
        <dbReference type="ChEBI" id="CHEBI:58538"/>
        <dbReference type="EC" id="2.6.1.52"/>
    </reaction>
</comment>
<evidence type="ECO:0000256" key="4">
    <source>
        <dbReference type="ARBA" id="ARBA00022576"/>
    </source>
</evidence>
<dbReference type="OrthoDB" id="9809412at2"/>
<evidence type="ECO:0000256" key="5">
    <source>
        <dbReference type="ARBA" id="ARBA00022605"/>
    </source>
</evidence>
<evidence type="ECO:0000256" key="12">
    <source>
        <dbReference type="RuleBase" id="RU004505"/>
    </source>
</evidence>
<dbReference type="PANTHER" id="PTHR43247">
    <property type="entry name" value="PHOSPHOSERINE AMINOTRANSFERASE"/>
    <property type="match status" value="1"/>
</dbReference>
<dbReference type="GO" id="GO:0006564">
    <property type="term" value="P:L-serine biosynthetic process"/>
    <property type="evidence" value="ECO:0007669"/>
    <property type="project" value="UniProtKB-UniRule"/>
</dbReference>
<dbReference type="EMBL" id="FNIL01000010">
    <property type="protein sequence ID" value="SDO30224.1"/>
    <property type="molecule type" value="Genomic_DNA"/>
</dbReference>
<evidence type="ECO:0000313" key="15">
    <source>
        <dbReference type="Proteomes" id="UP000198778"/>
    </source>
</evidence>
<feature type="binding site" evidence="11">
    <location>
        <position position="152"/>
    </location>
    <ligand>
        <name>pyridoxal 5'-phosphate</name>
        <dbReference type="ChEBI" id="CHEBI:597326"/>
    </ligand>
</feature>
<dbReference type="EC" id="2.6.1.52" evidence="11"/>
<name>A0A1H0IFM8_9BACI</name>
<dbReference type="InterPro" id="IPR015421">
    <property type="entry name" value="PyrdxlP-dep_Trfase_major"/>
</dbReference>
<dbReference type="FunFam" id="3.40.640.10:FF:000010">
    <property type="entry name" value="Phosphoserine aminotransferase"/>
    <property type="match status" value="1"/>
</dbReference>
<keyword evidence="8 11" id="KW-0718">Serine biosynthesis</keyword>
<organism evidence="14 15">
    <name type="scientific">Alkalicoccus daliensis</name>
    <dbReference type="NCBI Taxonomy" id="745820"/>
    <lineage>
        <taxon>Bacteria</taxon>
        <taxon>Bacillati</taxon>
        <taxon>Bacillota</taxon>
        <taxon>Bacilli</taxon>
        <taxon>Bacillales</taxon>
        <taxon>Bacillaceae</taxon>
        <taxon>Alkalicoccus</taxon>
    </lineage>
</organism>
<keyword evidence="15" id="KW-1185">Reference proteome</keyword>
<keyword evidence="11" id="KW-0963">Cytoplasm</keyword>
<protein>
    <recommendedName>
        <fullName evidence="11">Phosphoserine aminotransferase</fullName>
        <ecNumber evidence="11">2.6.1.52</ecNumber>
    </recommendedName>
    <alternativeName>
        <fullName evidence="11">Phosphohydroxythreonine aminotransferase</fullName>
        <shortName evidence="11">PSAT</shortName>
    </alternativeName>
</protein>
<comment type="similarity">
    <text evidence="3 11">Belongs to the class-V pyridoxal-phosphate-dependent aminotransferase family. SerC subfamily.</text>
</comment>
<evidence type="ECO:0000313" key="14">
    <source>
        <dbReference type="EMBL" id="SDO30224.1"/>
    </source>
</evidence>
<comment type="function">
    <text evidence="1 11">Catalyzes the reversible conversion of 3-phosphohydroxypyruvate to phosphoserine and of 3-hydroxy-2-oxo-4-phosphonooxybutanoate to phosphohydroxythreonine.</text>
</comment>
<dbReference type="GO" id="GO:0004648">
    <property type="term" value="F:O-phospho-L-serine:2-oxoglutarate aminotransferase activity"/>
    <property type="evidence" value="ECO:0007669"/>
    <property type="project" value="UniProtKB-UniRule"/>
</dbReference>
<evidence type="ECO:0000256" key="2">
    <source>
        <dbReference type="ARBA" id="ARBA00005099"/>
    </source>
</evidence>
<evidence type="ECO:0000256" key="11">
    <source>
        <dbReference type="HAMAP-Rule" id="MF_00160"/>
    </source>
</evidence>
<feature type="binding site" evidence="11">
    <location>
        <begin position="76"/>
        <end position="77"/>
    </location>
    <ligand>
        <name>pyridoxal 5'-phosphate</name>
        <dbReference type="ChEBI" id="CHEBI:597326"/>
    </ligand>
</feature>
<accession>A0A1H0IFM8</accession>
<comment type="subcellular location">
    <subcellularLocation>
        <location evidence="11">Cytoplasm</location>
    </subcellularLocation>
</comment>
<keyword evidence="6 11" id="KW-0808">Transferase</keyword>
<feature type="binding site" evidence="11">
    <location>
        <position position="42"/>
    </location>
    <ligand>
        <name>L-glutamate</name>
        <dbReference type="ChEBI" id="CHEBI:29985"/>
    </ligand>
</feature>
<keyword evidence="4 11" id="KW-0032">Aminotransferase</keyword>
<dbReference type="Proteomes" id="UP000198778">
    <property type="component" value="Unassembled WGS sequence"/>
</dbReference>
<dbReference type="InterPro" id="IPR000192">
    <property type="entry name" value="Aminotrans_V_dom"/>
</dbReference>
<evidence type="ECO:0000256" key="6">
    <source>
        <dbReference type="ARBA" id="ARBA00022679"/>
    </source>
</evidence>
<evidence type="ECO:0000256" key="9">
    <source>
        <dbReference type="ARBA" id="ARBA00047630"/>
    </source>
</evidence>
<feature type="modified residue" description="N6-(pyridoxal phosphate)lysine" evidence="11">
    <location>
        <position position="196"/>
    </location>
</feature>
<feature type="domain" description="Aminotransferase class V" evidence="13">
    <location>
        <begin position="5"/>
        <end position="349"/>
    </location>
</feature>
<dbReference type="PROSITE" id="PS00595">
    <property type="entry name" value="AA_TRANSFER_CLASS_5"/>
    <property type="match status" value="1"/>
</dbReference>
<evidence type="ECO:0000256" key="8">
    <source>
        <dbReference type="ARBA" id="ARBA00023299"/>
    </source>
</evidence>
<keyword evidence="5 11" id="KW-0028">Amino-acid biosynthesis</keyword>
<proteinExistence type="inferred from homology"/>
<feature type="binding site" evidence="11">
    <location>
        <position position="195"/>
    </location>
    <ligand>
        <name>pyridoxal 5'-phosphate</name>
        <dbReference type="ChEBI" id="CHEBI:597326"/>
    </ligand>
</feature>
<evidence type="ECO:0000256" key="10">
    <source>
        <dbReference type="ARBA" id="ARBA00049007"/>
    </source>
</evidence>
<dbReference type="RefSeq" id="WP_090843611.1">
    <property type="nucleotide sequence ID" value="NZ_FNIL01000010.1"/>
</dbReference>
<reference evidence="15" key="1">
    <citation type="submission" date="2016-10" db="EMBL/GenBank/DDBJ databases">
        <authorList>
            <person name="Varghese N."/>
            <person name="Submissions S."/>
        </authorList>
    </citation>
    <scope>NUCLEOTIDE SEQUENCE [LARGE SCALE GENOMIC DNA]</scope>
    <source>
        <strain evidence="15">CGMCC 1.10369</strain>
    </source>
</reference>
<dbReference type="PIRSF" id="PIRSF000525">
    <property type="entry name" value="SerC"/>
    <property type="match status" value="1"/>
</dbReference>
<dbReference type="FunFam" id="3.90.1150.10:FF:000006">
    <property type="entry name" value="Phosphoserine aminotransferase"/>
    <property type="match status" value="1"/>
</dbReference>
<dbReference type="UniPathway" id="UPA00135">
    <property type="reaction ID" value="UER00197"/>
</dbReference>
<keyword evidence="7 11" id="KW-0663">Pyridoxal phosphate</keyword>
<feature type="binding site" evidence="11">
    <location>
        <position position="172"/>
    </location>
    <ligand>
        <name>pyridoxal 5'-phosphate</name>
        <dbReference type="ChEBI" id="CHEBI:597326"/>
    </ligand>
</feature>
<dbReference type="InterPro" id="IPR015424">
    <property type="entry name" value="PyrdxlP-dep_Trfase"/>
</dbReference>
<evidence type="ECO:0000256" key="1">
    <source>
        <dbReference type="ARBA" id="ARBA00003483"/>
    </source>
</evidence>
<feature type="binding site" evidence="11">
    <location>
        <position position="102"/>
    </location>
    <ligand>
        <name>pyridoxal 5'-phosphate</name>
        <dbReference type="ChEBI" id="CHEBI:597326"/>
    </ligand>
</feature>
<dbReference type="NCBIfam" id="TIGR01364">
    <property type="entry name" value="serC_1"/>
    <property type="match status" value="1"/>
</dbReference>
<dbReference type="AlphaFoldDB" id="A0A1H0IFM8"/>
<dbReference type="InterPro" id="IPR015422">
    <property type="entry name" value="PyrdxlP-dep_Trfase_small"/>
</dbReference>
<dbReference type="SUPFAM" id="SSF53383">
    <property type="entry name" value="PLP-dependent transferases"/>
    <property type="match status" value="1"/>
</dbReference>
<dbReference type="GO" id="GO:0005737">
    <property type="term" value="C:cytoplasm"/>
    <property type="evidence" value="ECO:0007669"/>
    <property type="project" value="UniProtKB-SubCell"/>
</dbReference>
<evidence type="ECO:0000259" key="13">
    <source>
        <dbReference type="Pfam" id="PF00266"/>
    </source>
</evidence>
<sequence length="361" mass="40018">MTRAYNFNAGPGPIPTPVLEKAKQEMFNFEQSGAAVMELSHRSSLYEKIHFQALKQLRDILSVPEEFDILFLQGGATLQFSMTAQNFLEEDKKAGFVLTGSWSEKAKKEAEAFGETVVLASSKDSNYAAIPEVDLASVEESLSYVHLTSNNTIFGTQWKELPAKGNHPVIVDMSSDILSKQINWKNVDLAYAGSQKNAGMAGVTLVFIRKSFMEQANTSLPPSISYAQHASKDSLYHTPPTGAIYITKLVTDWILDMGGLAEIEKRAEAKAKMLYDTIDQSEGFYTGHAEPEARSLMNVTFRLRSEKLEEQFLQEAANAGYMGLNGHRSVGGCRASIYNAVPLEHVEALRDMMIAFKNKHK</sequence>
<comment type="pathway">
    <text evidence="2 11 12">Amino-acid biosynthesis; L-serine biosynthesis; L-serine from 3-phospho-D-glycerate: step 2/3.</text>
</comment>
<dbReference type="Gene3D" id="3.40.640.10">
    <property type="entry name" value="Type I PLP-dependent aspartate aminotransferase-like (Major domain)"/>
    <property type="match status" value="1"/>
</dbReference>
<dbReference type="HAMAP" id="MF_00160">
    <property type="entry name" value="SerC_aminotrans_5"/>
    <property type="match status" value="1"/>
</dbReference>
<evidence type="ECO:0000256" key="7">
    <source>
        <dbReference type="ARBA" id="ARBA00022898"/>
    </source>
</evidence>
<dbReference type="NCBIfam" id="NF003764">
    <property type="entry name" value="PRK05355.1"/>
    <property type="match status" value="1"/>
</dbReference>
<gene>
    <name evidence="11" type="primary">serC</name>
    <name evidence="14" type="ORF">SAMN04488053_110125</name>
</gene>
<dbReference type="GO" id="GO:0030170">
    <property type="term" value="F:pyridoxal phosphate binding"/>
    <property type="evidence" value="ECO:0007669"/>
    <property type="project" value="UniProtKB-UniRule"/>
</dbReference>
<comment type="cofactor">
    <cofactor evidence="11">
        <name>pyridoxal 5'-phosphate</name>
        <dbReference type="ChEBI" id="CHEBI:597326"/>
    </cofactor>
    <text evidence="11">Binds 1 pyridoxal phosphate per subunit.</text>
</comment>
<dbReference type="STRING" id="745820.SAMN04488053_110125"/>
<dbReference type="InterPro" id="IPR022278">
    <property type="entry name" value="Pser_aminoTfrase"/>
</dbReference>
<dbReference type="PANTHER" id="PTHR43247:SF1">
    <property type="entry name" value="PHOSPHOSERINE AMINOTRANSFERASE"/>
    <property type="match status" value="1"/>
</dbReference>
<comment type="subunit">
    <text evidence="11">Homodimer.</text>
</comment>
<dbReference type="Gene3D" id="3.90.1150.10">
    <property type="entry name" value="Aspartate Aminotransferase, domain 1"/>
    <property type="match status" value="1"/>
</dbReference>
<comment type="catalytic activity">
    <reaction evidence="10 11 12">
        <text>O-phospho-L-serine + 2-oxoglutarate = 3-phosphooxypyruvate + L-glutamate</text>
        <dbReference type="Rhea" id="RHEA:14329"/>
        <dbReference type="ChEBI" id="CHEBI:16810"/>
        <dbReference type="ChEBI" id="CHEBI:18110"/>
        <dbReference type="ChEBI" id="CHEBI:29985"/>
        <dbReference type="ChEBI" id="CHEBI:57524"/>
        <dbReference type="EC" id="2.6.1.52"/>
    </reaction>
</comment>
<comment type="caution">
    <text evidence="11">Lacks conserved residue(s) required for the propagation of feature annotation.</text>
</comment>
<evidence type="ECO:0000256" key="3">
    <source>
        <dbReference type="ARBA" id="ARBA00006904"/>
    </source>
</evidence>